<dbReference type="GO" id="GO:0005886">
    <property type="term" value="C:plasma membrane"/>
    <property type="evidence" value="ECO:0007669"/>
    <property type="project" value="UniProtKB-SubCell"/>
</dbReference>
<evidence type="ECO:0000256" key="6">
    <source>
        <dbReference type="RuleBase" id="RU363032"/>
    </source>
</evidence>
<feature type="transmembrane region" description="Helical" evidence="6">
    <location>
        <begin position="98"/>
        <end position="119"/>
    </location>
</feature>
<organism evidence="8 9">
    <name type="scientific">Paenibacillus contaminans</name>
    <dbReference type="NCBI Taxonomy" id="450362"/>
    <lineage>
        <taxon>Bacteria</taxon>
        <taxon>Bacillati</taxon>
        <taxon>Bacillota</taxon>
        <taxon>Bacilli</taxon>
        <taxon>Bacillales</taxon>
        <taxon>Paenibacillaceae</taxon>
        <taxon>Paenibacillus</taxon>
    </lineage>
</organism>
<feature type="transmembrane region" description="Helical" evidence="6">
    <location>
        <begin position="228"/>
        <end position="252"/>
    </location>
</feature>
<dbReference type="InterPro" id="IPR035906">
    <property type="entry name" value="MetI-like_sf"/>
</dbReference>
<dbReference type="PROSITE" id="PS50928">
    <property type="entry name" value="ABC_TM1"/>
    <property type="match status" value="1"/>
</dbReference>
<feature type="transmembrane region" description="Helical" evidence="6">
    <location>
        <begin position="181"/>
        <end position="207"/>
    </location>
</feature>
<proteinExistence type="inferred from homology"/>
<keyword evidence="2 6" id="KW-0813">Transport</keyword>
<dbReference type="PANTHER" id="PTHR43496:SF1">
    <property type="entry name" value="POLYGALACTURONAN_RHAMNOGALACTURONAN TRANSPORT SYSTEM PERMEASE PROTEIN YTEP"/>
    <property type="match status" value="1"/>
</dbReference>
<evidence type="ECO:0000259" key="7">
    <source>
        <dbReference type="PROSITE" id="PS50928"/>
    </source>
</evidence>
<evidence type="ECO:0000256" key="3">
    <source>
        <dbReference type="ARBA" id="ARBA00022692"/>
    </source>
</evidence>
<dbReference type="InterPro" id="IPR000515">
    <property type="entry name" value="MetI-like"/>
</dbReference>
<dbReference type="AlphaFoldDB" id="A0A329MN04"/>
<sequence length="322" mass="36277">MDRSHDGAVQQSKSGEAMRRSIPSLINQYKLYYLLIAPGVIYYLIFHYIPLYGVVIAFKDVSPFDGVKGILTSEWVGLKHFRNFTNSYYFWDVMRNTLLISIYRLIFGFPAPILLAILLNEAKNILFQRVVQTISYLPHFISMVIVAGLLTTFLTTDGGILNTLLQQMGLKQIFFLGDANYFRSVLVISGIWKEVGWGTIIYLAAIAGIDSHLYEAAKLDGAGRLRQIWHVTLPGIAFIITLLLLLSIGGLLDAGFEQIFLLYSPSVYKVADIIDTYVYRKGLVDLQYSYAAAVNLFKSLIAVVLLLGANYLAKKYKQEGIW</sequence>
<keyword evidence="5 6" id="KW-0472">Membrane</keyword>
<feature type="transmembrane region" description="Helical" evidence="6">
    <location>
        <begin position="288"/>
        <end position="313"/>
    </location>
</feature>
<feature type="transmembrane region" description="Helical" evidence="6">
    <location>
        <begin position="140"/>
        <end position="161"/>
    </location>
</feature>
<dbReference type="CDD" id="cd06261">
    <property type="entry name" value="TM_PBP2"/>
    <property type="match status" value="1"/>
</dbReference>
<evidence type="ECO:0000256" key="1">
    <source>
        <dbReference type="ARBA" id="ARBA00004141"/>
    </source>
</evidence>
<evidence type="ECO:0000313" key="8">
    <source>
        <dbReference type="EMBL" id="RAV21255.1"/>
    </source>
</evidence>
<dbReference type="OrthoDB" id="9785836at2"/>
<dbReference type="EMBL" id="QMFB01000005">
    <property type="protein sequence ID" value="RAV21255.1"/>
    <property type="molecule type" value="Genomic_DNA"/>
</dbReference>
<dbReference type="GO" id="GO:0055085">
    <property type="term" value="P:transmembrane transport"/>
    <property type="evidence" value="ECO:0007669"/>
    <property type="project" value="InterPro"/>
</dbReference>
<keyword evidence="9" id="KW-1185">Reference proteome</keyword>
<keyword evidence="4 6" id="KW-1133">Transmembrane helix</keyword>
<evidence type="ECO:0000256" key="5">
    <source>
        <dbReference type="ARBA" id="ARBA00023136"/>
    </source>
</evidence>
<protein>
    <submittedName>
        <fullName evidence="8">Sugar ABC transporter permease</fullName>
    </submittedName>
</protein>
<gene>
    <name evidence="8" type="ORF">DQG23_11375</name>
</gene>
<dbReference type="Proteomes" id="UP000250369">
    <property type="component" value="Unassembled WGS sequence"/>
</dbReference>
<evidence type="ECO:0000313" key="9">
    <source>
        <dbReference type="Proteomes" id="UP000250369"/>
    </source>
</evidence>
<reference evidence="8 9" key="1">
    <citation type="journal article" date="2009" name="Int. J. Syst. Evol. Microbiol.">
        <title>Paenibacillus contaminans sp. nov., isolated from a contaminated laboratory plate.</title>
        <authorList>
            <person name="Chou J.H."/>
            <person name="Lee J.H."/>
            <person name="Lin M.C."/>
            <person name="Chang P.S."/>
            <person name="Arun A.B."/>
            <person name="Young C.C."/>
            <person name="Chen W.M."/>
        </authorList>
    </citation>
    <scope>NUCLEOTIDE SEQUENCE [LARGE SCALE GENOMIC DNA]</scope>
    <source>
        <strain evidence="8 9">CKOBP-6</strain>
    </source>
</reference>
<comment type="caution">
    <text evidence="8">The sequence shown here is derived from an EMBL/GenBank/DDBJ whole genome shotgun (WGS) entry which is preliminary data.</text>
</comment>
<evidence type="ECO:0000256" key="4">
    <source>
        <dbReference type="ARBA" id="ARBA00022989"/>
    </source>
</evidence>
<dbReference type="Pfam" id="PF00528">
    <property type="entry name" value="BPD_transp_1"/>
    <property type="match status" value="1"/>
</dbReference>
<comment type="similarity">
    <text evidence="6">Belongs to the binding-protein-dependent transport system permease family.</text>
</comment>
<comment type="subcellular location">
    <subcellularLocation>
        <location evidence="6">Cell membrane</location>
        <topology evidence="6">Multi-pass membrane protein</topology>
    </subcellularLocation>
    <subcellularLocation>
        <location evidence="1">Membrane</location>
        <topology evidence="1">Multi-pass membrane protein</topology>
    </subcellularLocation>
</comment>
<dbReference type="PANTHER" id="PTHR43496">
    <property type="entry name" value="PROTEIN LPLB"/>
    <property type="match status" value="1"/>
</dbReference>
<keyword evidence="3 6" id="KW-0812">Transmembrane</keyword>
<name>A0A329MN04_9BACL</name>
<dbReference type="Gene3D" id="1.10.3720.10">
    <property type="entry name" value="MetI-like"/>
    <property type="match status" value="1"/>
</dbReference>
<dbReference type="SUPFAM" id="SSF161098">
    <property type="entry name" value="MetI-like"/>
    <property type="match status" value="1"/>
</dbReference>
<feature type="domain" description="ABC transmembrane type-1" evidence="7">
    <location>
        <begin position="94"/>
        <end position="309"/>
    </location>
</feature>
<accession>A0A329MN04</accession>
<feature type="transmembrane region" description="Helical" evidence="6">
    <location>
        <begin position="31"/>
        <end position="58"/>
    </location>
</feature>
<evidence type="ECO:0000256" key="2">
    <source>
        <dbReference type="ARBA" id="ARBA00022448"/>
    </source>
</evidence>